<organism evidence="3 4">
    <name type="scientific">Clostridium estertheticum subsp. estertheticum</name>
    <dbReference type="NCBI Taxonomy" id="1552"/>
    <lineage>
        <taxon>Bacteria</taxon>
        <taxon>Bacillati</taxon>
        <taxon>Bacillota</taxon>
        <taxon>Clostridia</taxon>
        <taxon>Eubacteriales</taxon>
        <taxon>Clostridiaceae</taxon>
        <taxon>Clostridium</taxon>
    </lineage>
</organism>
<dbReference type="RefSeq" id="WP_071613119.1">
    <property type="nucleotide sequence ID" value="NZ_CP015756.1"/>
</dbReference>
<reference evidence="4" key="1">
    <citation type="journal article" date="2016" name="Front. Microbiol.">
        <title>Complete Genome Sequence of Clostridium estertheticum DSM 8809, a Microbe Identified in Spoiled Vacuum Packed Beef.</title>
        <authorList>
            <person name="Yu Z."/>
            <person name="Gunn L."/>
            <person name="Brennan E."/>
            <person name="Reid R."/>
            <person name="Wall P.G."/>
            <person name="Gaora O.P."/>
            <person name="Hurley D."/>
            <person name="Bolton D."/>
            <person name="Fanning S."/>
        </authorList>
    </citation>
    <scope>NUCLEOTIDE SEQUENCE [LARGE SCALE GENOMIC DNA]</scope>
    <source>
        <strain evidence="4">DSM 8809</strain>
    </source>
</reference>
<keyword evidence="1" id="KW-0812">Transmembrane</keyword>
<dbReference type="SUPFAM" id="SSF52540">
    <property type="entry name" value="P-loop containing nucleoside triphosphate hydrolases"/>
    <property type="match status" value="1"/>
</dbReference>
<dbReference type="Gene3D" id="3.40.50.300">
    <property type="entry name" value="P-loop containing nucleotide triphosphate hydrolases"/>
    <property type="match status" value="1"/>
</dbReference>
<feature type="transmembrane region" description="Helical" evidence="1">
    <location>
        <begin position="60"/>
        <end position="81"/>
    </location>
</feature>
<evidence type="ECO:0000313" key="4">
    <source>
        <dbReference type="Proteomes" id="UP000182569"/>
    </source>
</evidence>
<dbReference type="InterPro" id="IPR027417">
    <property type="entry name" value="P-loop_NTPase"/>
</dbReference>
<dbReference type="Pfam" id="PF07693">
    <property type="entry name" value="KAP_NTPase"/>
    <property type="match status" value="1"/>
</dbReference>
<sequence>MLENINILNFFEQIIFPNWYSSNKTQILLKVIAILVMIHLYLICRDVILILFKIKRFKSLIISMAEGIMKGIIYTGFGIFLKMTNIKIIENPSAPIYLYTLLSVVLTLYFIANIAMYLRSVDKIISELTQYLIYNIGFLLLLLGYVGRLDTFEGIIGVAIISLLTVIKNNQTYICKDINNVFNYIKQCLLKKIIKNKEKILRIYIIPQVWKRKLELIGAKDVLSFNEEEDIPITKKEYLYPIRRQQLSYLIGEFKERNFDEPFAMAITGRWGSGKTCFLNALKDELKEQAYFVFVEPKIENSMEKMLRNIKIQFNKIFIENGIYTGKSSSLKSYFDTIFYILGNQIGRDGFSVISKMFQLPSVGLDSFNEAKDKINGDIKRLLRQNTNKRIYILIDDLDRSGELEIFETFKFIKEILELNGCTILFFVDYEKIISGKITREYLDKFINDRTILEDISYIDMYEYYNKRNQIIFKRDFVESSEFIKVSVETLRRSFYVYIKDVIDIGLEKIEKAEGGDNESWIIVYDKLCLHLSNPRKFKKLIRELKRVLRIVNKFWFSSPNSTTSNLSNDDCVFVVFTIAFIKIIFEEEYEKLIFLKEIKNYFERKDKSKENEYVIKIIKNCIYNSPYTKETKTVLFNGILYYMFYEDVIDKVKTNVQKIEDSLKEDSGIEFDFFQEHLEGYFQYLLSIKEEKEFIEKFKNIIKYIESLENEVKISDTMQLITFIEKVFRYNNSYFIKNHVKEIQPLLKVPEQHKKTINKQFEYMIDGVLYQTIHYIVAFISMLDLKQQNYGEIKIKFEDVTTVEKLYVKLSDEYMKHSLENIKGNGTIIDNCREILIKLKIKILQKEVIKESLSDVVDKYFSAIDKALDNISEINQLSLSDALTSRINSINNEYVEFKNYDAREVITVLNGIKNHIKEDYKLIDILRYYFKLCVAIEGTIQTMKLTKKTIEELESVYRTLDAKCKEIDFNEEWWGYLRIRLCKIKLCFIPSKKCTRKRNLVKNISHKRL</sequence>
<evidence type="ECO:0000313" key="3">
    <source>
        <dbReference type="EMBL" id="APC40828.1"/>
    </source>
</evidence>
<keyword evidence="1" id="KW-1133">Transmembrane helix</keyword>
<feature type="transmembrane region" description="Helical" evidence="1">
    <location>
        <begin position="128"/>
        <end position="146"/>
    </location>
</feature>
<dbReference type="AlphaFoldDB" id="A0A1J0GHF2"/>
<evidence type="ECO:0000259" key="2">
    <source>
        <dbReference type="Pfam" id="PF07693"/>
    </source>
</evidence>
<feature type="transmembrane region" description="Helical" evidence="1">
    <location>
        <begin position="96"/>
        <end position="116"/>
    </location>
</feature>
<feature type="transmembrane region" description="Helical" evidence="1">
    <location>
        <begin position="27"/>
        <end position="48"/>
    </location>
</feature>
<name>A0A1J0GHF2_9CLOT</name>
<gene>
    <name evidence="3" type="ORF">A7L45_12470</name>
</gene>
<keyword evidence="1" id="KW-0472">Membrane</keyword>
<dbReference type="KEGG" id="ceu:A7L45_12470"/>
<dbReference type="EMBL" id="CP015756">
    <property type="protein sequence ID" value="APC40828.1"/>
    <property type="molecule type" value="Genomic_DNA"/>
</dbReference>
<keyword evidence="4" id="KW-1185">Reference proteome</keyword>
<dbReference type="InterPro" id="IPR011646">
    <property type="entry name" value="KAP_P-loop"/>
</dbReference>
<dbReference type="Proteomes" id="UP000182569">
    <property type="component" value="Chromosome"/>
</dbReference>
<protein>
    <recommendedName>
        <fullName evidence="2">KAP NTPase domain-containing protein</fullName>
    </recommendedName>
</protein>
<accession>A0A1J0GHF2</accession>
<evidence type="ECO:0000256" key="1">
    <source>
        <dbReference type="SAM" id="Phobius"/>
    </source>
</evidence>
<proteinExistence type="predicted"/>
<feature type="domain" description="KAP NTPase" evidence="2">
    <location>
        <begin position="258"/>
        <end position="514"/>
    </location>
</feature>